<sequence>MDAIKDTIVELGPKCKLTPEERQYRLQKNLEKYPEYLDISTNKFPNKVVTIYHYMEFEIRKANLKSPIIKCTSTDNKIMIHDLEEYERNAKKTTKEKVHEKAYEISDEDKKILMRYKILMGVFLTSTVILMLLIGGIAVLKKRKSKKKKGMKILLVDAAGNDEDGTETTYKDIKV</sequence>
<keyword evidence="1" id="KW-0812">Transmembrane</keyword>
<evidence type="ECO:0000256" key="1">
    <source>
        <dbReference type="SAM" id="Phobius"/>
    </source>
</evidence>
<evidence type="ECO:0000313" key="3">
    <source>
        <dbReference type="Proteomes" id="UP000192639"/>
    </source>
</evidence>
<keyword evidence="1" id="KW-0472">Membrane</keyword>
<protein>
    <submittedName>
        <fullName evidence="2">Uncharacterized protein</fullName>
    </submittedName>
</protein>
<comment type="caution">
    <text evidence="2">The sequence shown here is derived from an EMBL/GenBank/DDBJ whole genome shotgun (WGS) entry which is preliminary data.</text>
</comment>
<dbReference type="VEuPathDB" id="MicrosporidiaDB:ECANGB1_1587"/>
<keyword evidence="3" id="KW-1185">Reference proteome</keyword>
<proteinExistence type="predicted"/>
<gene>
    <name evidence="2" type="ORF">ECANGB1_1587</name>
</gene>
<keyword evidence="1" id="KW-1133">Transmembrane helix</keyword>
<evidence type="ECO:0000313" key="2">
    <source>
        <dbReference type="EMBL" id="ORD93030.1"/>
    </source>
</evidence>
<dbReference type="AlphaFoldDB" id="A0A1Y1S3X4"/>
<name>A0A1Y1S3X4_9MICR</name>
<accession>A0A1Y1S3X4</accession>
<feature type="transmembrane region" description="Helical" evidence="1">
    <location>
        <begin position="118"/>
        <end position="140"/>
    </location>
</feature>
<organism evidence="2 3">
    <name type="scientific">Enterospora canceri</name>
    <dbReference type="NCBI Taxonomy" id="1081671"/>
    <lineage>
        <taxon>Eukaryota</taxon>
        <taxon>Fungi</taxon>
        <taxon>Fungi incertae sedis</taxon>
        <taxon>Microsporidia</taxon>
        <taxon>Enterocytozoonidae</taxon>
        <taxon>Enterospora</taxon>
    </lineage>
</organism>
<reference evidence="2 3" key="1">
    <citation type="journal article" date="2017" name="Environ. Microbiol.">
        <title>Decay of the glycolytic pathway and adaptation to intranuclear parasitism within Enterocytozoonidae microsporidia.</title>
        <authorList>
            <person name="Wiredu Boakye D."/>
            <person name="Jaroenlak P."/>
            <person name="Prachumwat A."/>
            <person name="Williams T.A."/>
            <person name="Bateman K.S."/>
            <person name="Itsathitphaisarn O."/>
            <person name="Sritunyalucksana K."/>
            <person name="Paszkiewicz K.H."/>
            <person name="Moore K.A."/>
            <person name="Stentiford G.D."/>
            <person name="Williams B.A."/>
        </authorList>
    </citation>
    <scope>NUCLEOTIDE SEQUENCE [LARGE SCALE GENOMIC DNA]</scope>
    <source>
        <strain evidence="2 3">GB1</strain>
    </source>
</reference>
<dbReference type="Proteomes" id="UP000192639">
    <property type="component" value="Unassembled WGS sequence"/>
</dbReference>
<dbReference type="EMBL" id="LWDP01000273">
    <property type="protein sequence ID" value="ORD93030.1"/>
    <property type="molecule type" value="Genomic_DNA"/>
</dbReference>